<reference evidence="2" key="1">
    <citation type="journal article" date="2013" name="Genetics">
        <title>The draft genome and transcriptome of Panagrellus redivivus are shaped by the harsh demands of a free-living lifestyle.</title>
        <authorList>
            <person name="Srinivasan J."/>
            <person name="Dillman A.R."/>
            <person name="Macchietto M.G."/>
            <person name="Heikkinen L."/>
            <person name="Lakso M."/>
            <person name="Fracchia K.M."/>
            <person name="Antoshechkin I."/>
            <person name="Mortazavi A."/>
            <person name="Wong G."/>
            <person name="Sternberg P.W."/>
        </authorList>
    </citation>
    <scope>NUCLEOTIDE SEQUENCE [LARGE SCALE GENOMIC DNA]</scope>
    <source>
        <strain evidence="2">MT8872</strain>
    </source>
</reference>
<keyword evidence="2" id="KW-1185">Reference proteome</keyword>
<sequence length="150" mass="15727">MGEGGHSCGSRRDKSGMPGKKLGGANLRKTGGDDVGFDGLEFLHLEGACDGVYVGIKCHVDVSEGTVEHTLATQDPMPGQHLRDSVRKESKANSKVGDGIHSGLHVDLGVERVVGTFQEHASFTGRRHCELSPCDGVALDPASSSIAFSN</sequence>
<evidence type="ECO:0000313" key="2">
    <source>
        <dbReference type="Proteomes" id="UP000492821"/>
    </source>
</evidence>
<proteinExistence type="predicted"/>
<accession>A0A7E4VWR9</accession>
<evidence type="ECO:0000256" key="1">
    <source>
        <dbReference type="SAM" id="MobiDB-lite"/>
    </source>
</evidence>
<feature type="region of interest" description="Disordered" evidence="1">
    <location>
        <begin position="1"/>
        <end position="28"/>
    </location>
</feature>
<dbReference type="Proteomes" id="UP000492821">
    <property type="component" value="Unassembled WGS sequence"/>
</dbReference>
<protein>
    <submittedName>
        <fullName evidence="3">Uncharacterized protein</fullName>
    </submittedName>
</protein>
<organism evidence="2 3">
    <name type="scientific">Panagrellus redivivus</name>
    <name type="common">Microworm</name>
    <dbReference type="NCBI Taxonomy" id="6233"/>
    <lineage>
        <taxon>Eukaryota</taxon>
        <taxon>Metazoa</taxon>
        <taxon>Ecdysozoa</taxon>
        <taxon>Nematoda</taxon>
        <taxon>Chromadorea</taxon>
        <taxon>Rhabditida</taxon>
        <taxon>Tylenchina</taxon>
        <taxon>Panagrolaimomorpha</taxon>
        <taxon>Panagrolaimoidea</taxon>
        <taxon>Panagrolaimidae</taxon>
        <taxon>Panagrellus</taxon>
    </lineage>
</organism>
<reference evidence="3" key="2">
    <citation type="submission" date="2020-10" db="UniProtKB">
        <authorList>
            <consortium name="WormBaseParasite"/>
        </authorList>
    </citation>
    <scope>IDENTIFICATION</scope>
</reference>
<dbReference type="AlphaFoldDB" id="A0A7E4VWR9"/>
<name>A0A7E4VWR9_PANRE</name>
<evidence type="ECO:0000313" key="3">
    <source>
        <dbReference type="WBParaSite" id="Pan_g3719.t1"/>
    </source>
</evidence>
<dbReference type="WBParaSite" id="Pan_g3719.t1">
    <property type="protein sequence ID" value="Pan_g3719.t1"/>
    <property type="gene ID" value="Pan_g3719"/>
</dbReference>